<reference evidence="3 4" key="1">
    <citation type="submission" date="2018-11" db="EMBL/GenBank/DDBJ databases">
        <title>Gemmobacter sp. nov., YIM 102744-1 draft genome.</title>
        <authorList>
            <person name="Li G."/>
            <person name="Jiang Y."/>
        </authorList>
    </citation>
    <scope>NUCLEOTIDE SEQUENCE [LARGE SCALE GENOMIC DNA]</scope>
    <source>
        <strain evidence="3 4">YIM 102744-1</strain>
    </source>
</reference>
<keyword evidence="2" id="KW-0460">Magnesium</keyword>
<dbReference type="EMBL" id="RRAZ01000025">
    <property type="protein sequence ID" value="RRH72299.1"/>
    <property type="molecule type" value="Genomic_DNA"/>
</dbReference>
<protein>
    <recommendedName>
        <fullName evidence="2">Trehalose 6-phosphate phosphatase</fullName>
        <ecNumber evidence="2">3.1.3.12</ecNumber>
    </recommendedName>
</protein>
<sequence>MFPRSLSPFSTLRGFLRMQTPRSGGIAPESPVFRFALGRGACLPQAWHMLQISDPDPASLRPLLRAADLPDPARLAWFFDLDGTLIDLAPRPDAVTCPPGLSALLDRLRDRSEGALAIITGRQRRFAEDLLGVEGLTILGLHGAERPGLIPHRPSDIVAGRLRRFAEDTPGVIFEDKGAALALHYRLAPAAKPRVEALMREGLVQSGAGFQLRPGHMVVELCPATAGKGKALARLMREPPFAGRIPFAAGDDLTDEAMFSEVNPRGGLSLRIGSAGPDCLASFGLPGPAAFRSLLQQVAG</sequence>
<keyword evidence="4" id="KW-1185">Reference proteome</keyword>
<keyword evidence="2" id="KW-0479">Metal-binding</keyword>
<evidence type="ECO:0000313" key="3">
    <source>
        <dbReference type="EMBL" id="RRH72299.1"/>
    </source>
</evidence>
<organism evidence="3 4">
    <name type="scientific">Falsigemmobacter faecalis</name>
    <dbReference type="NCBI Taxonomy" id="2488730"/>
    <lineage>
        <taxon>Bacteria</taxon>
        <taxon>Pseudomonadati</taxon>
        <taxon>Pseudomonadota</taxon>
        <taxon>Alphaproteobacteria</taxon>
        <taxon>Rhodobacterales</taxon>
        <taxon>Paracoccaceae</taxon>
        <taxon>Falsigemmobacter</taxon>
    </lineage>
</organism>
<dbReference type="InterPro" id="IPR003337">
    <property type="entry name" value="Trehalose_PPase"/>
</dbReference>
<dbReference type="Gene3D" id="3.30.70.1020">
    <property type="entry name" value="Trehalose-6-phosphate phosphatase related protein, domain 2"/>
    <property type="match status" value="1"/>
</dbReference>
<dbReference type="Gene3D" id="3.40.50.1000">
    <property type="entry name" value="HAD superfamily/HAD-like"/>
    <property type="match status" value="1"/>
</dbReference>
<dbReference type="EC" id="3.1.3.12" evidence="2"/>
<dbReference type="PANTHER" id="PTHR43768">
    <property type="entry name" value="TREHALOSE 6-PHOSPHATE PHOSPHATASE"/>
    <property type="match status" value="1"/>
</dbReference>
<dbReference type="GO" id="GO:0004805">
    <property type="term" value="F:trehalose-phosphatase activity"/>
    <property type="evidence" value="ECO:0007669"/>
    <property type="project" value="UniProtKB-EC"/>
</dbReference>
<name>A0A3P3DD98_9RHOB</name>
<comment type="function">
    <text evidence="2">Removes the phosphate from trehalose 6-phosphate to produce free trehalose.</text>
</comment>
<dbReference type="GO" id="GO:0046872">
    <property type="term" value="F:metal ion binding"/>
    <property type="evidence" value="ECO:0007669"/>
    <property type="project" value="UniProtKB-KW"/>
</dbReference>
<comment type="caution">
    <text evidence="3">The sequence shown here is derived from an EMBL/GenBank/DDBJ whole genome shotgun (WGS) entry which is preliminary data.</text>
</comment>
<comment type="similarity">
    <text evidence="2">Belongs to the trehalose phosphatase family.</text>
</comment>
<evidence type="ECO:0000256" key="1">
    <source>
        <dbReference type="ARBA" id="ARBA00022801"/>
    </source>
</evidence>
<dbReference type="InterPro" id="IPR036412">
    <property type="entry name" value="HAD-like_sf"/>
</dbReference>
<comment type="pathway">
    <text evidence="2">Glycan biosynthesis; trehalose biosynthesis.</text>
</comment>
<dbReference type="CDD" id="cd01627">
    <property type="entry name" value="HAD_TPP"/>
    <property type="match status" value="1"/>
</dbReference>
<dbReference type="InterPro" id="IPR023214">
    <property type="entry name" value="HAD_sf"/>
</dbReference>
<evidence type="ECO:0000256" key="2">
    <source>
        <dbReference type="RuleBase" id="RU361117"/>
    </source>
</evidence>
<keyword evidence="1 2" id="KW-0378">Hydrolase</keyword>
<dbReference type="InterPro" id="IPR044651">
    <property type="entry name" value="OTSB-like"/>
</dbReference>
<dbReference type="UniPathway" id="UPA00299"/>
<dbReference type="SUPFAM" id="SSF56784">
    <property type="entry name" value="HAD-like"/>
    <property type="match status" value="1"/>
</dbReference>
<comment type="catalytic activity">
    <reaction evidence="2">
        <text>alpha,alpha-trehalose 6-phosphate + H2O = alpha,alpha-trehalose + phosphate</text>
        <dbReference type="Rhea" id="RHEA:23420"/>
        <dbReference type="ChEBI" id="CHEBI:15377"/>
        <dbReference type="ChEBI" id="CHEBI:16551"/>
        <dbReference type="ChEBI" id="CHEBI:43474"/>
        <dbReference type="ChEBI" id="CHEBI:58429"/>
        <dbReference type="EC" id="3.1.3.12"/>
    </reaction>
</comment>
<dbReference type="Proteomes" id="UP000282125">
    <property type="component" value="Unassembled WGS sequence"/>
</dbReference>
<evidence type="ECO:0000313" key="4">
    <source>
        <dbReference type="Proteomes" id="UP000282125"/>
    </source>
</evidence>
<dbReference type="AlphaFoldDB" id="A0A3P3DD98"/>
<dbReference type="NCBIfam" id="TIGR00685">
    <property type="entry name" value="T6PP"/>
    <property type="match status" value="1"/>
</dbReference>
<gene>
    <name evidence="3" type="primary">otsB</name>
    <name evidence="3" type="ORF">EG244_15060</name>
</gene>
<comment type="cofactor">
    <cofactor evidence="2">
        <name>Mg(2+)</name>
        <dbReference type="ChEBI" id="CHEBI:18420"/>
    </cofactor>
</comment>
<proteinExistence type="inferred from homology"/>
<dbReference type="GO" id="GO:0005992">
    <property type="term" value="P:trehalose biosynthetic process"/>
    <property type="evidence" value="ECO:0007669"/>
    <property type="project" value="UniProtKB-UniPathway"/>
</dbReference>
<dbReference type="PANTHER" id="PTHR43768:SF3">
    <property type="entry name" value="TREHALOSE 6-PHOSPHATE PHOSPHATASE"/>
    <property type="match status" value="1"/>
</dbReference>
<accession>A0A3P3DD98</accession>
<dbReference type="Pfam" id="PF02358">
    <property type="entry name" value="Trehalose_PPase"/>
    <property type="match status" value="1"/>
</dbReference>